<keyword evidence="5" id="KW-1185">Reference proteome</keyword>
<name>A0A8T0EMC4_ARGBR</name>
<dbReference type="PANTHER" id="PTHR13025:SF6">
    <property type="entry name" value="EF-HAND DOMAIN-CONTAINING PROTEIN-RELATED"/>
    <property type="match status" value="1"/>
</dbReference>
<evidence type="ECO:0000313" key="4">
    <source>
        <dbReference type="EMBL" id="KAF8776887.1"/>
    </source>
</evidence>
<dbReference type="GO" id="GO:0005509">
    <property type="term" value="F:calcium ion binding"/>
    <property type="evidence" value="ECO:0007669"/>
    <property type="project" value="InterPro"/>
</dbReference>
<dbReference type="EMBL" id="JABXBU010002072">
    <property type="protein sequence ID" value="KAF8776887.1"/>
    <property type="molecule type" value="Genomic_DNA"/>
</dbReference>
<dbReference type="Proteomes" id="UP000807504">
    <property type="component" value="Unassembled WGS sequence"/>
</dbReference>
<proteinExistence type="predicted"/>
<keyword evidence="1" id="KW-0479">Metal-binding</keyword>
<dbReference type="InterPro" id="IPR040365">
    <property type="entry name" value="EFHD1/2"/>
</dbReference>
<evidence type="ECO:0000256" key="1">
    <source>
        <dbReference type="ARBA" id="ARBA00022723"/>
    </source>
</evidence>
<evidence type="ECO:0000313" key="5">
    <source>
        <dbReference type="Proteomes" id="UP000807504"/>
    </source>
</evidence>
<keyword evidence="2" id="KW-0677">Repeat</keyword>
<organism evidence="4 5">
    <name type="scientific">Argiope bruennichi</name>
    <name type="common">Wasp spider</name>
    <name type="synonym">Aranea bruennichi</name>
    <dbReference type="NCBI Taxonomy" id="94029"/>
    <lineage>
        <taxon>Eukaryota</taxon>
        <taxon>Metazoa</taxon>
        <taxon>Ecdysozoa</taxon>
        <taxon>Arthropoda</taxon>
        <taxon>Chelicerata</taxon>
        <taxon>Arachnida</taxon>
        <taxon>Araneae</taxon>
        <taxon>Araneomorphae</taxon>
        <taxon>Entelegynae</taxon>
        <taxon>Araneoidea</taxon>
        <taxon>Araneidae</taxon>
        <taxon>Argiope</taxon>
    </lineage>
</organism>
<sequence length="98" mass="11576">MADSELSAILSQRQIINEGNGNGDTAMIPNKKKYFNPYTEFKEFSMKEIKEYERMFKKFDVGNKNTSYFYEATHISVLSIPFRFLLCIYSNYFENILL</sequence>
<reference evidence="4" key="1">
    <citation type="journal article" date="2020" name="bioRxiv">
        <title>Chromosome-level reference genome of the European wasp spider Argiope bruennichi: a resource for studies on range expansion and evolutionary adaptation.</title>
        <authorList>
            <person name="Sheffer M.M."/>
            <person name="Hoppe A."/>
            <person name="Krehenwinkel H."/>
            <person name="Uhl G."/>
            <person name="Kuss A.W."/>
            <person name="Jensen L."/>
            <person name="Jensen C."/>
            <person name="Gillespie R.G."/>
            <person name="Hoff K.J."/>
            <person name="Prost S."/>
        </authorList>
    </citation>
    <scope>NUCLEOTIDE SEQUENCE</scope>
</reference>
<dbReference type="AlphaFoldDB" id="A0A8T0EMC4"/>
<accession>A0A8T0EMC4</accession>
<dbReference type="PANTHER" id="PTHR13025">
    <property type="entry name" value="EF-HAND DOMAIN-CONTAINING PROTEIN D"/>
    <property type="match status" value="1"/>
</dbReference>
<gene>
    <name evidence="4" type="ORF">HNY73_013825</name>
</gene>
<keyword evidence="3" id="KW-0106">Calcium</keyword>
<evidence type="ECO:0000256" key="3">
    <source>
        <dbReference type="ARBA" id="ARBA00022837"/>
    </source>
</evidence>
<protein>
    <submittedName>
        <fullName evidence="4">EF-hand domain-containing protein D2</fullName>
    </submittedName>
</protein>
<reference evidence="4" key="2">
    <citation type="submission" date="2020-06" db="EMBL/GenBank/DDBJ databases">
        <authorList>
            <person name="Sheffer M."/>
        </authorList>
    </citation>
    <scope>NUCLEOTIDE SEQUENCE</scope>
</reference>
<evidence type="ECO:0000256" key="2">
    <source>
        <dbReference type="ARBA" id="ARBA00022737"/>
    </source>
</evidence>
<comment type="caution">
    <text evidence="4">The sequence shown here is derived from an EMBL/GenBank/DDBJ whole genome shotgun (WGS) entry which is preliminary data.</text>
</comment>